<dbReference type="SUPFAM" id="SSF56112">
    <property type="entry name" value="Protein kinase-like (PK-like)"/>
    <property type="match status" value="1"/>
</dbReference>
<accession>A0A8H5CR81</accession>
<dbReference type="EMBL" id="JAACJO010000043">
    <property type="protein sequence ID" value="KAF5345578.1"/>
    <property type="molecule type" value="Genomic_DNA"/>
</dbReference>
<dbReference type="AlphaFoldDB" id="A0A8H5CR81"/>
<dbReference type="OrthoDB" id="4062651at2759"/>
<dbReference type="Gene3D" id="1.10.510.10">
    <property type="entry name" value="Transferase(Phosphotransferase) domain 1"/>
    <property type="match status" value="1"/>
</dbReference>
<dbReference type="InterPro" id="IPR009330">
    <property type="entry name" value="LipoPS_heptP_kinase"/>
</dbReference>
<dbReference type="GO" id="GO:0004672">
    <property type="term" value="F:protein kinase activity"/>
    <property type="evidence" value="ECO:0007669"/>
    <property type="project" value="InterPro"/>
</dbReference>
<comment type="caution">
    <text evidence="2">The sequence shown here is derived from an EMBL/GenBank/DDBJ whole genome shotgun (WGS) entry which is preliminary data.</text>
</comment>
<gene>
    <name evidence="2" type="ORF">D9756_011037</name>
</gene>
<reference evidence="2 3" key="1">
    <citation type="journal article" date="2020" name="ISME J.">
        <title>Uncovering the hidden diversity of litter-decomposition mechanisms in mushroom-forming fungi.</title>
        <authorList>
            <person name="Floudas D."/>
            <person name="Bentzer J."/>
            <person name="Ahren D."/>
            <person name="Johansson T."/>
            <person name="Persson P."/>
            <person name="Tunlid A."/>
        </authorList>
    </citation>
    <scope>NUCLEOTIDE SEQUENCE [LARGE SCALE GENOMIC DNA]</scope>
    <source>
        <strain evidence="2 3">CBS 146.42</strain>
    </source>
</reference>
<evidence type="ECO:0000313" key="3">
    <source>
        <dbReference type="Proteomes" id="UP000559027"/>
    </source>
</evidence>
<evidence type="ECO:0000259" key="1">
    <source>
        <dbReference type="PROSITE" id="PS50011"/>
    </source>
</evidence>
<organism evidence="2 3">
    <name type="scientific">Leucocoprinus leucothites</name>
    <dbReference type="NCBI Taxonomy" id="201217"/>
    <lineage>
        <taxon>Eukaryota</taxon>
        <taxon>Fungi</taxon>
        <taxon>Dikarya</taxon>
        <taxon>Basidiomycota</taxon>
        <taxon>Agaricomycotina</taxon>
        <taxon>Agaricomycetes</taxon>
        <taxon>Agaricomycetidae</taxon>
        <taxon>Agaricales</taxon>
        <taxon>Agaricineae</taxon>
        <taxon>Agaricaceae</taxon>
        <taxon>Leucocoprinus</taxon>
    </lineage>
</organism>
<dbReference type="GO" id="GO:0005524">
    <property type="term" value="F:ATP binding"/>
    <property type="evidence" value="ECO:0007669"/>
    <property type="project" value="InterPro"/>
</dbReference>
<keyword evidence="3" id="KW-1185">Reference proteome</keyword>
<protein>
    <recommendedName>
        <fullName evidence="1">Protein kinase domain-containing protein</fullName>
    </recommendedName>
</protein>
<proteinExistence type="predicted"/>
<dbReference type="Proteomes" id="UP000559027">
    <property type="component" value="Unassembled WGS sequence"/>
</dbReference>
<dbReference type="InterPro" id="IPR000719">
    <property type="entry name" value="Prot_kinase_dom"/>
</dbReference>
<feature type="domain" description="Protein kinase" evidence="1">
    <location>
        <begin position="397"/>
        <end position="587"/>
    </location>
</feature>
<name>A0A8H5CR81_9AGAR</name>
<sequence>MSTLVVWCLPFDDEHNPLGMGLTKLFVGQTTDIADLKKMVIDAERLHPLLPSQLTVWRCKPEAPSLILTEKEELANRIRDIMANKQADIIHDMDVIASLGLKEKTILPIQVPTIQKSDPRSMKRGLEEEDDILVKRQEDRDVEMVRNAPLPSSSAAMPALWDEQKKRPVLNGRPDNNFGPPIGLFHPVFNSFQAALKIPEPTYADAQTYNSVKELFCAVTAIYNNKADRIVAIDKHLSTLLGTHFIDVYSTGVLSDGVMVHSTGICTAYLVIREVKNEIGTTSADPYNQVGLAYRKYWAHPSNDRIRKLCYCPSILLAIAGPWMCVIGAIYLDKAVIQPLTDYIWLGGDVYDDNRLVLTARLFAALKAAASTLQSYYQILGPTLLNDVPENLSPDPFPFVTECGSKKFTYLYRLFAREHPEKLLYGARLQGEERLVVVKFASSYHAEAHRILADHQLAPTLHFAGTEDAGGSMYGGRYMIVMDFIDGCSAPDRLSNSQFNQIKEAIELLHSRNLVFGDLREPNILVQDGSVKLIDFDWCGTAGEARYPPSLNLDPALGWHKEVKPDAVIMKEHDLYMLEVLRDHYMS</sequence>
<evidence type="ECO:0000313" key="2">
    <source>
        <dbReference type="EMBL" id="KAF5345578.1"/>
    </source>
</evidence>
<dbReference type="PROSITE" id="PS50011">
    <property type="entry name" value="PROTEIN_KINASE_DOM"/>
    <property type="match status" value="1"/>
</dbReference>
<dbReference type="InterPro" id="IPR011009">
    <property type="entry name" value="Kinase-like_dom_sf"/>
</dbReference>
<dbReference type="Pfam" id="PF06176">
    <property type="entry name" value="WaaY"/>
    <property type="match status" value="1"/>
</dbReference>